<dbReference type="SUPFAM" id="SSF56672">
    <property type="entry name" value="DNA/RNA polymerases"/>
    <property type="match status" value="1"/>
</dbReference>
<keyword evidence="3" id="KW-1185">Reference proteome</keyword>
<dbReference type="InterPro" id="IPR013103">
    <property type="entry name" value="RVT_2"/>
</dbReference>
<dbReference type="Proteomes" id="UP001627154">
    <property type="component" value="Unassembled WGS sequence"/>
</dbReference>
<protein>
    <recommendedName>
        <fullName evidence="1">Reverse transcriptase Ty1/copia-type domain-containing protein</fullName>
    </recommendedName>
</protein>
<gene>
    <name evidence="2" type="ORF">TKK_015219</name>
</gene>
<sequence>MIIEPKSITFEVSNEKEKENQDIEKYIEPLSREVSQPPVDKVVTTKRKETIAPRVMPKRRAKKAKLMDPDFVYRAKVPELKIDDIEVHANLAKTNQDPASYREAIQSEERERWITAIQEELKSIIDNEVWTIIDKPARNLNRQKLNLIDSKWVFKKKIDEKGMEKFKARLVIRGFKDKNSYKLKETYAPVSRLSTIRTALAVINKLDLDAVQLDVKTAFLNGNLEDEIYMEIPDRLEIEGNNRSKVCKLQRTIYGLKTSPKIWNQRFTAEVEKLGLEKDLHEPCLFTWRKKGKVALLILYVYDIILASNCKQKLQEIKNTLCNTFEMKDLEEPSRYLGMEITRDRENRVMKLTQVEYTNKVLERFRMDESKAQNTPMVTRQVKTREIKSKASPIESKQVESIKIIIEKIPYREAIGSLMYLATMTRPDIAYAVNYLSRKQVSPSEDDWKEVKRIFRYLQGTKEIGLMYRGTVDNLTNHTDSSFRDHLDSTSTSGYVIKFFGDPVAWRSHKQTLVTLSTCQAEYLAMSEVTQELISLDKSIRDMLGETKLPAKIWCDNRSTIDCTQMDGCHKLKNFDDPIERIIDRLIEREISGKKKDMADTHGYYVKSCAMEGKLIIEWVNTIENEADIMTKLLPAQSHEYLRDKIMNRSI</sequence>
<name>A0ABD2WAX0_9HYME</name>
<dbReference type="InterPro" id="IPR043502">
    <property type="entry name" value="DNA/RNA_pol_sf"/>
</dbReference>
<accession>A0ABD2WAX0</accession>
<dbReference type="CDD" id="cd09272">
    <property type="entry name" value="RNase_HI_RT_Ty1"/>
    <property type="match status" value="1"/>
</dbReference>
<evidence type="ECO:0000259" key="1">
    <source>
        <dbReference type="Pfam" id="PF07727"/>
    </source>
</evidence>
<organism evidence="2 3">
    <name type="scientific">Trichogramma kaykai</name>
    <dbReference type="NCBI Taxonomy" id="54128"/>
    <lineage>
        <taxon>Eukaryota</taxon>
        <taxon>Metazoa</taxon>
        <taxon>Ecdysozoa</taxon>
        <taxon>Arthropoda</taxon>
        <taxon>Hexapoda</taxon>
        <taxon>Insecta</taxon>
        <taxon>Pterygota</taxon>
        <taxon>Neoptera</taxon>
        <taxon>Endopterygota</taxon>
        <taxon>Hymenoptera</taxon>
        <taxon>Apocrita</taxon>
        <taxon>Proctotrupomorpha</taxon>
        <taxon>Chalcidoidea</taxon>
        <taxon>Trichogrammatidae</taxon>
        <taxon>Trichogramma</taxon>
    </lineage>
</organism>
<proteinExistence type="predicted"/>
<dbReference type="AlphaFoldDB" id="A0ABD2WAX0"/>
<evidence type="ECO:0000313" key="2">
    <source>
        <dbReference type="EMBL" id="KAL3389859.1"/>
    </source>
</evidence>
<dbReference type="GO" id="GO:0071897">
    <property type="term" value="P:DNA biosynthetic process"/>
    <property type="evidence" value="ECO:0007669"/>
    <property type="project" value="UniProtKB-ARBA"/>
</dbReference>
<reference evidence="2 3" key="1">
    <citation type="journal article" date="2024" name="bioRxiv">
        <title>A reference genome for Trichogramma kaykai: A tiny desert-dwelling parasitoid wasp with competing sex-ratio distorters.</title>
        <authorList>
            <person name="Culotta J."/>
            <person name="Lindsey A.R."/>
        </authorList>
    </citation>
    <scope>NUCLEOTIDE SEQUENCE [LARGE SCALE GENOMIC DNA]</scope>
    <source>
        <strain evidence="2 3">KSX58</strain>
    </source>
</reference>
<dbReference type="PANTHER" id="PTHR11439">
    <property type="entry name" value="GAG-POL-RELATED RETROTRANSPOSON"/>
    <property type="match status" value="1"/>
</dbReference>
<feature type="domain" description="Reverse transcriptase Ty1/copia-type" evidence="1">
    <location>
        <begin position="127"/>
        <end position="378"/>
    </location>
</feature>
<dbReference type="PANTHER" id="PTHR11439:SF467">
    <property type="entry name" value="INTEGRASE CATALYTIC DOMAIN-CONTAINING PROTEIN"/>
    <property type="match status" value="1"/>
</dbReference>
<comment type="caution">
    <text evidence="2">The sequence shown here is derived from an EMBL/GenBank/DDBJ whole genome shotgun (WGS) entry which is preliminary data.</text>
</comment>
<dbReference type="EMBL" id="JBJJXI010000122">
    <property type="protein sequence ID" value="KAL3389859.1"/>
    <property type="molecule type" value="Genomic_DNA"/>
</dbReference>
<evidence type="ECO:0000313" key="3">
    <source>
        <dbReference type="Proteomes" id="UP001627154"/>
    </source>
</evidence>
<dbReference type="Pfam" id="PF07727">
    <property type="entry name" value="RVT_2"/>
    <property type="match status" value="1"/>
</dbReference>